<reference evidence="3 4" key="1">
    <citation type="journal article" date="2021" name="Nat. Commun.">
        <title>Genetic determinants of endophytism in the Arabidopsis root mycobiome.</title>
        <authorList>
            <person name="Mesny F."/>
            <person name="Miyauchi S."/>
            <person name="Thiergart T."/>
            <person name="Pickel B."/>
            <person name="Atanasova L."/>
            <person name="Karlsson M."/>
            <person name="Huettel B."/>
            <person name="Barry K.W."/>
            <person name="Haridas S."/>
            <person name="Chen C."/>
            <person name="Bauer D."/>
            <person name="Andreopoulos W."/>
            <person name="Pangilinan J."/>
            <person name="LaButti K."/>
            <person name="Riley R."/>
            <person name="Lipzen A."/>
            <person name="Clum A."/>
            <person name="Drula E."/>
            <person name="Henrissat B."/>
            <person name="Kohler A."/>
            <person name="Grigoriev I.V."/>
            <person name="Martin F.M."/>
            <person name="Hacquard S."/>
        </authorList>
    </citation>
    <scope>NUCLEOTIDE SEQUENCE [LARGE SCALE GENOMIC DNA]</scope>
    <source>
        <strain evidence="3 4">MPI-CAGE-CH-0241</strain>
    </source>
</reference>
<dbReference type="EMBL" id="JAGPYM010000010">
    <property type="protein sequence ID" value="KAH6889735.1"/>
    <property type="molecule type" value="Genomic_DNA"/>
</dbReference>
<keyword evidence="2" id="KW-0812">Transmembrane</keyword>
<feature type="transmembrane region" description="Helical" evidence="2">
    <location>
        <begin position="124"/>
        <end position="148"/>
    </location>
</feature>
<dbReference type="AlphaFoldDB" id="A0A9P8W502"/>
<feature type="region of interest" description="Disordered" evidence="1">
    <location>
        <begin position="1"/>
        <end position="70"/>
    </location>
</feature>
<dbReference type="OrthoDB" id="3858188at2759"/>
<gene>
    <name evidence="3" type="ORF">B0T10DRAFT_486728</name>
</gene>
<evidence type="ECO:0000256" key="2">
    <source>
        <dbReference type="SAM" id="Phobius"/>
    </source>
</evidence>
<keyword evidence="2" id="KW-0472">Membrane</keyword>
<protein>
    <submittedName>
        <fullName evidence="3">Uncharacterized protein</fullName>
    </submittedName>
</protein>
<proteinExistence type="predicted"/>
<keyword evidence="4" id="KW-1185">Reference proteome</keyword>
<dbReference type="Proteomes" id="UP000777438">
    <property type="component" value="Unassembled WGS sequence"/>
</dbReference>
<keyword evidence="2" id="KW-1133">Transmembrane helix</keyword>
<accession>A0A9P8W502</accession>
<evidence type="ECO:0000313" key="3">
    <source>
        <dbReference type="EMBL" id="KAH6889735.1"/>
    </source>
</evidence>
<feature type="compositionally biased region" description="Low complexity" evidence="1">
    <location>
        <begin position="14"/>
        <end position="32"/>
    </location>
</feature>
<organism evidence="3 4">
    <name type="scientific">Thelonectria olida</name>
    <dbReference type="NCBI Taxonomy" id="1576542"/>
    <lineage>
        <taxon>Eukaryota</taxon>
        <taxon>Fungi</taxon>
        <taxon>Dikarya</taxon>
        <taxon>Ascomycota</taxon>
        <taxon>Pezizomycotina</taxon>
        <taxon>Sordariomycetes</taxon>
        <taxon>Hypocreomycetidae</taxon>
        <taxon>Hypocreales</taxon>
        <taxon>Nectriaceae</taxon>
        <taxon>Thelonectria</taxon>
    </lineage>
</organism>
<evidence type="ECO:0000313" key="4">
    <source>
        <dbReference type="Proteomes" id="UP000777438"/>
    </source>
</evidence>
<comment type="caution">
    <text evidence="3">The sequence shown here is derived from an EMBL/GenBank/DDBJ whole genome shotgun (WGS) entry which is preliminary data.</text>
</comment>
<evidence type="ECO:0000256" key="1">
    <source>
        <dbReference type="SAM" id="MobiDB-lite"/>
    </source>
</evidence>
<sequence>MPPSSGLGASIWASSNRSHPSRRWPNSSSSVSLLGIASAPPTPAVSGSGSAPAPPPTSGPGPASASSTHLTPAQAFHRFEQACQRLRWKFMDLKMSYQRANNPEEYDFTKADAERNFKVDFHEFYAWIEQAIVLLLLIFGVAISRAAFGNGATHAYHHNVLKALEDDDCPVHDALGRGEVIQALWKAKELRNRWKDAAEGKETPPLKMYDLNWIVTTVLSGLEAGYLVAGERVELELQMEAQRAETRVNGDERVDDEWEWMVEAMDWEAA</sequence>
<name>A0A9P8W502_9HYPO</name>